<gene>
    <name evidence="2" type="ORF">AWN90_08820</name>
</gene>
<organism evidence="2 3">
    <name type="scientific">Nocardia terpenica</name>
    <dbReference type="NCBI Taxonomy" id="455432"/>
    <lineage>
        <taxon>Bacteria</taxon>
        <taxon>Bacillati</taxon>
        <taxon>Actinomycetota</taxon>
        <taxon>Actinomycetes</taxon>
        <taxon>Mycobacteriales</taxon>
        <taxon>Nocardiaceae</taxon>
        <taxon>Nocardia</taxon>
    </lineage>
</organism>
<evidence type="ECO:0008006" key="4">
    <source>
        <dbReference type="Google" id="ProtNLM"/>
    </source>
</evidence>
<comment type="caution">
    <text evidence="2">The sequence shown here is derived from an EMBL/GenBank/DDBJ whole genome shotgun (WGS) entry which is preliminary data.</text>
</comment>
<feature type="signal peptide" evidence="1">
    <location>
        <begin position="1"/>
        <end position="26"/>
    </location>
</feature>
<dbReference type="RefSeq" id="WP_067579304.1">
    <property type="nucleotide sequence ID" value="NZ_JABMCZ010000002.1"/>
</dbReference>
<keyword evidence="1" id="KW-0732">Signal</keyword>
<dbReference type="Pfam" id="PF20550">
    <property type="entry name" value="DUF6764"/>
    <property type="match status" value="1"/>
</dbReference>
<feature type="chain" id="PRO_5039244712" description="Protein kinase" evidence="1">
    <location>
        <begin position="27"/>
        <end position="177"/>
    </location>
</feature>
<dbReference type="Proteomes" id="UP000076512">
    <property type="component" value="Unassembled WGS sequence"/>
</dbReference>
<sequence>MKLISAIMCSAAAVGTWVGTAASAAAAGVHCDSEPGQDVTVVAGPTACRAVAEQAGHARAAGVDGVAVARAARGAIALGLGAFGGIATSEGTTGLPVAVGLGPDAYAYTSLEPDPTTGAPARIGLAVAMNGSRAQLVSTEASVICLGTSAFAWDSRSGSTCAATPFGRWGGLLPALP</sequence>
<keyword evidence="3" id="KW-1185">Reference proteome</keyword>
<dbReference type="AlphaFoldDB" id="A0A164GY94"/>
<reference evidence="2 3" key="1">
    <citation type="submission" date="2016-04" db="EMBL/GenBank/DDBJ databases">
        <authorList>
            <person name="Evans L.H."/>
            <person name="Alamgir A."/>
            <person name="Owens N."/>
            <person name="Weber N.D."/>
            <person name="Virtaneva K."/>
            <person name="Barbian K."/>
            <person name="Babar A."/>
            <person name="Rosenke K."/>
        </authorList>
    </citation>
    <scope>NUCLEOTIDE SEQUENCE [LARGE SCALE GENOMIC DNA]</scope>
    <source>
        <strain evidence="2 3">IFM 0406</strain>
    </source>
</reference>
<protein>
    <recommendedName>
        <fullName evidence="4">Protein kinase</fullName>
    </recommendedName>
</protein>
<dbReference type="STRING" id="455432.AWN90_08820"/>
<proteinExistence type="predicted"/>
<name>A0A164GY94_9NOCA</name>
<accession>A0A164GY94</accession>
<evidence type="ECO:0000313" key="3">
    <source>
        <dbReference type="Proteomes" id="UP000076512"/>
    </source>
</evidence>
<dbReference type="EMBL" id="LWGR01000021">
    <property type="protein sequence ID" value="KZM68049.1"/>
    <property type="molecule type" value="Genomic_DNA"/>
</dbReference>
<evidence type="ECO:0000256" key="1">
    <source>
        <dbReference type="SAM" id="SignalP"/>
    </source>
</evidence>
<dbReference type="OrthoDB" id="4570582at2"/>
<dbReference type="InterPro" id="IPR046652">
    <property type="entry name" value="DUF6764"/>
</dbReference>
<evidence type="ECO:0000313" key="2">
    <source>
        <dbReference type="EMBL" id="KZM68049.1"/>
    </source>
</evidence>